<comment type="caution">
    <text evidence="3">The sequence shown here is derived from an EMBL/GenBank/DDBJ whole genome shotgun (WGS) entry which is preliminary data.</text>
</comment>
<feature type="compositionally biased region" description="Polar residues" evidence="1">
    <location>
        <begin position="1"/>
        <end position="12"/>
    </location>
</feature>
<feature type="transmembrane region" description="Helical" evidence="2">
    <location>
        <begin position="120"/>
        <end position="140"/>
    </location>
</feature>
<protein>
    <submittedName>
        <fullName evidence="3">Uncharacterized protein</fullName>
    </submittedName>
</protein>
<keyword evidence="2" id="KW-0472">Membrane</keyword>
<dbReference type="STRING" id="35608.A0A2U1LM64"/>
<proteinExistence type="predicted"/>
<dbReference type="AlphaFoldDB" id="A0A2U1LM64"/>
<accession>A0A2U1LM64</accession>
<evidence type="ECO:0000313" key="3">
    <source>
        <dbReference type="EMBL" id="PWA50097.1"/>
    </source>
</evidence>
<dbReference type="EMBL" id="PKPP01008668">
    <property type="protein sequence ID" value="PWA50097.1"/>
    <property type="molecule type" value="Genomic_DNA"/>
</dbReference>
<dbReference type="PANTHER" id="PTHR36383:SF2">
    <property type="match status" value="1"/>
</dbReference>
<dbReference type="PANTHER" id="PTHR36383">
    <property type="entry name" value="OS09G0529350 PROTEIN"/>
    <property type="match status" value="1"/>
</dbReference>
<evidence type="ECO:0000256" key="1">
    <source>
        <dbReference type="SAM" id="MobiDB-lite"/>
    </source>
</evidence>
<sequence length="246" mass="26559">MATTPTPISSANIPFHTRLRPFPPQSSPSFIIKCSNPLNFNAITDTKSSSKNGGILKNGTSTINELAKKDVAEIETQETEATKMKEYINKLKTSVSEIAGTETESKTMNKNKEKLESVKAAVISAIVGTLASLPISLIHYNSSYELTVSTAIVVVTCALYGATYRYTIRRDFDDFHLKNGTSAAFGIVKGVATLDKQLSLDAFTGAVCVAENVLIFIIAAAGLDICYKIGMLLPYPLEGSMSRTKM</sequence>
<name>A0A2U1LM64_ARTAN</name>
<organism evidence="3 4">
    <name type="scientific">Artemisia annua</name>
    <name type="common">Sweet wormwood</name>
    <dbReference type="NCBI Taxonomy" id="35608"/>
    <lineage>
        <taxon>Eukaryota</taxon>
        <taxon>Viridiplantae</taxon>
        <taxon>Streptophyta</taxon>
        <taxon>Embryophyta</taxon>
        <taxon>Tracheophyta</taxon>
        <taxon>Spermatophyta</taxon>
        <taxon>Magnoliopsida</taxon>
        <taxon>eudicotyledons</taxon>
        <taxon>Gunneridae</taxon>
        <taxon>Pentapetalae</taxon>
        <taxon>asterids</taxon>
        <taxon>campanulids</taxon>
        <taxon>Asterales</taxon>
        <taxon>Asteraceae</taxon>
        <taxon>Asteroideae</taxon>
        <taxon>Anthemideae</taxon>
        <taxon>Artemisiinae</taxon>
        <taxon>Artemisia</taxon>
    </lineage>
</organism>
<dbReference type="OrthoDB" id="198474at2759"/>
<feature type="transmembrane region" description="Helical" evidence="2">
    <location>
        <begin position="146"/>
        <end position="168"/>
    </location>
</feature>
<keyword evidence="4" id="KW-1185">Reference proteome</keyword>
<dbReference type="Proteomes" id="UP000245207">
    <property type="component" value="Unassembled WGS sequence"/>
</dbReference>
<evidence type="ECO:0000256" key="2">
    <source>
        <dbReference type="SAM" id="Phobius"/>
    </source>
</evidence>
<feature type="region of interest" description="Disordered" evidence="1">
    <location>
        <begin position="1"/>
        <end position="20"/>
    </location>
</feature>
<keyword evidence="2" id="KW-1133">Transmembrane helix</keyword>
<gene>
    <name evidence="3" type="ORF">CTI12_AA448320</name>
</gene>
<evidence type="ECO:0000313" key="4">
    <source>
        <dbReference type="Proteomes" id="UP000245207"/>
    </source>
</evidence>
<keyword evidence="2" id="KW-0812">Transmembrane</keyword>
<reference evidence="3 4" key="1">
    <citation type="journal article" date="2018" name="Mol. Plant">
        <title>The genome of Artemisia annua provides insight into the evolution of Asteraceae family and artemisinin biosynthesis.</title>
        <authorList>
            <person name="Shen Q."/>
            <person name="Zhang L."/>
            <person name="Liao Z."/>
            <person name="Wang S."/>
            <person name="Yan T."/>
            <person name="Shi P."/>
            <person name="Liu M."/>
            <person name="Fu X."/>
            <person name="Pan Q."/>
            <person name="Wang Y."/>
            <person name="Lv Z."/>
            <person name="Lu X."/>
            <person name="Zhang F."/>
            <person name="Jiang W."/>
            <person name="Ma Y."/>
            <person name="Chen M."/>
            <person name="Hao X."/>
            <person name="Li L."/>
            <person name="Tang Y."/>
            <person name="Lv G."/>
            <person name="Zhou Y."/>
            <person name="Sun X."/>
            <person name="Brodelius P.E."/>
            <person name="Rose J.K.C."/>
            <person name="Tang K."/>
        </authorList>
    </citation>
    <scope>NUCLEOTIDE SEQUENCE [LARGE SCALE GENOMIC DNA]</scope>
    <source>
        <strain evidence="4">cv. Huhao1</strain>
        <tissue evidence="3">Leaf</tissue>
    </source>
</reference>